<keyword evidence="5" id="KW-1185">Reference proteome</keyword>
<reference evidence="4 5" key="1">
    <citation type="journal article" date="2018" name="Front. Plant Sci.">
        <title>Red Clover (Trifolium pratense) and Zigzag Clover (T. medium) - A Picture of Genomic Similarities and Differences.</title>
        <authorList>
            <person name="Dluhosova J."/>
            <person name="Istvanek J."/>
            <person name="Nedelnik J."/>
            <person name="Repkova J."/>
        </authorList>
    </citation>
    <scope>NUCLEOTIDE SEQUENCE [LARGE SCALE GENOMIC DNA]</scope>
    <source>
        <strain evidence="5">cv. 10/8</strain>
        <tissue evidence="4">Leaf</tissue>
    </source>
</reference>
<name>A0A392QH56_9FABA</name>
<dbReference type="Gene3D" id="2.30.30.40">
    <property type="entry name" value="SH3 Domains"/>
    <property type="match status" value="1"/>
</dbReference>
<evidence type="ECO:0000313" key="4">
    <source>
        <dbReference type="EMBL" id="MCI22625.1"/>
    </source>
</evidence>
<dbReference type="SUPFAM" id="SSF50044">
    <property type="entry name" value="SH3-domain"/>
    <property type="match status" value="1"/>
</dbReference>
<evidence type="ECO:0000259" key="3">
    <source>
        <dbReference type="PROSITE" id="PS50002"/>
    </source>
</evidence>
<dbReference type="Proteomes" id="UP000265520">
    <property type="component" value="Unassembled WGS sequence"/>
</dbReference>
<organism evidence="4 5">
    <name type="scientific">Trifolium medium</name>
    <dbReference type="NCBI Taxonomy" id="97028"/>
    <lineage>
        <taxon>Eukaryota</taxon>
        <taxon>Viridiplantae</taxon>
        <taxon>Streptophyta</taxon>
        <taxon>Embryophyta</taxon>
        <taxon>Tracheophyta</taxon>
        <taxon>Spermatophyta</taxon>
        <taxon>Magnoliopsida</taxon>
        <taxon>eudicotyledons</taxon>
        <taxon>Gunneridae</taxon>
        <taxon>Pentapetalae</taxon>
        <taxon>rosids</taxon>
        <taxon>fabids</taxon>
        <taxon>Fabales</taxon>
        <taxon>Fabaceae</taxon>
        <taxon>Papilionoideae</taxon>
        <taxon>50 kb inversion clade</taxon>
        <taxon>NPAAA clade</taxon>
        <taxon>Hologalegina</taxon>
        <taxon>IRL clade</taxon>
        <taxon>Trifolieae</taxon>
        <taxon>Trifolium</taxon>
    </lineage>
</organism>
<evidence type="ECO:0000313" key="5">
    <source>
        <dbReference type="Proteomes" id="UP000265520"/>
    </source>
</evidence>
<dbReference type="InterPro" id="IPR036028">
    <property type="entry name" value="SH3-like_dom_sf"/>
</dbReference>
<evidence type="ECO:0000256" key="2">
    <source>
        <dbReference type="PROSITE-ProRule" id="PRU00192"/>
    </source>
</evidence>
<comment type="caution">
    <text evidence="4">The sequence shown here is derived from an EMBL/GenBank/DDBJ whole genome shotgun (WGS) entry which is preliminary data.</text>
</comment>
<feature type="non-terminal residue" evidence="4">
    <location>
        <position position="1"/>
    </location>
</feature>
<evidence type="ECO:0000256" key="1">
    <source>
        <dbReference type="ARBA" id="ARBA00022443"/>
    </source>
</evidence>
<feature type="domain" description="SH3" evidence="3">
    <location>
        <begin position="1"/>
        <end position="28"/>
    </location>
</feature>
<proteinExistence type="predicted"/>
<dbReference type="EMBL" id="LXQA010131509">
    <property type="protein sequence ID" value="MCI22625.1"/>
    <property type="molecule type" value="Genomic_DNA"/>
</dbReference>
<protein>
    <submittedName>
        <fullName evidence="4">SH3 domain-containing protein</fullName>
    </submittedName>
</protein>
<dbReference type="AlphaFoldDB" id="A0A392QH56"/>
<sequence length="39" mass="4276">VSQTGWSEGECNGKAGWFPSGYVEKRQRIPSSNLAGEVY</sequence>
<dbReference type="InterPro" id="IPR001452">
    <property type="entry name" value="SH3_domain"/>
</dbReference>
<dbReference type="PROSITE" id="PS50002">
    <property type="entry name" value="SH3"/>
    <property type="match status" value="1"/>
</dbReference>
<keyword evidence="1 2" id="KW-0728">SH3 domain</keyword>
<dbReference type="Pfam" id="PF07653">
    <property type="entry name" value="SH3_2"/>
    <property type="match status" value="1"/>
</dbReference>
<accession>A0A392QH56</accession>